<comment type="similarity">
    <text evidence="2">Belongs to the TMEM45 family.</text>
</comment>
<evidence type="ECO:0000256" key="6">
    <source>
        <dbReference type="ARBA" id="ARBA00039264"/>
    </source>
</evidence>
<dbReference type="GO" id="GO:0016020">
    <property type="term" value="C:membrane"/>
    <property type="evidence" value="ECO:0007669"/>
    <property type="project" value="UniProtKB-SubCell"/>
</dbReference>
<feature type="transmembrane region" description="Helical" evidence="7">
    <location>
        <begin position="152"/>
        <end position="171"/>
    </location>
</feature>
<reference evidence="8" key="1">
    <citation type="submission" date="2022-03" db="EMBL/GenBank/DDBJ databases">
        <authorList>
            <person name="Alioto T."/>
            <person name="Alioto T."/>
            <person name="Gomez Garrido J."/>
        </authorList>
    </citation>
    <scope>NUCLEOTIDE SEQUENCE</scope>
</reference>
<sequence length="280" mass="32129">MANFKGHALPGSFFIVFGLWWSVKHPIKYLNKKNKGLSRFNRFYQRLDLIEGITKAVFALVGILAEQFVPDGPHMHLVNGEDHSWVKLMNWQHSTMYLFYGISGVVDILTYLPLKVPVGMDRLFLSLAVFIEGLLFYYHVHNRPALDQHIHSLLLIAVFGGSISIMIEVFLRDHIVLELFRSSLALLQGTWFWQIGFVLYPLWGAPEWDQSDHGNIMFITMCFCWHYAVALLIIAINYSLVFWCVSRRKQLSGDVTLGIKKLNGNHAEAQTSLLAESEED</sequence>
<evidence type="ECO:0000256" key="1">
    <source>
        <dbReference type="ARBA" id="ARBA00004141"/>
    </source>
</evidence>
<evidence type="ECO:0000256" key="4">
    <source>
        <dbReference type="ARBA" id="ARBA00022989"/>
    </source>
</evidence>
<feature type="transmembrane region" description="Helical" evidence="7">
    <location>
        <begin position="6"/>
        <end position="23"/>
    </location>
</feature>
<dbReference type="EMBL" id="OW240921">
    <property type="protein sequence ID" value="CAH2320451.1"/>
    <property type="molecule type" value="Genomic_DNA"/>
</dbReference>
<evidence type="ECO:0000256" key="5">
    <source>
        <dbReference type="ARBA" id="ARBA00023136"/>
    </source>
</evidence>
<keyword evidence="5 7" id="KW-0472">Membrane</keyword>
<evidence type="ECO:0000256" key="7">
    <source>
        <dbReference type="SAM" id="Phobius"/>
    </source>
</evidence>
<feature type="transmembrane region" description="Helical" evidence="7">
    <location>
        <begin position="183"/>
        <end position="203"/>
    </location>
</feature>
<feature type="transmembrane region" description="Helical" evidence="7">
    <location>
        <begin position="215"/>
        <end position="243"/>
    </location>
</feature>
<accession>A0AAD1T834</accession>
<keyword evidence="3 7" id="KW-0812">Transmembrane</keyword>
<dbReference type="InterPro" id="IPR042127">
    <property type="entry name" value="TMEM45"/>
</dbReference>
<proteinExistence type="inferred from homology"/>
<dbReference type="AlphaFoldDB" id="A0AAD1T834"/>
<protein>
    <recommendedName>
        <fullName evidence="6">Transmembrane protein 45B</fullName>
    </recommendedName>
</protein>
<dbReference type="PANTHER" id="PTHR16007:SF59">
    <property type="entry name" value="TRANSMEMBRANE PROTEIN 45B"/>
    <property type="match status" value="1"/>
</dbReference>
<dbReference type="PANTHER" id="PTHR16007">
    <property type="entry name" value="EPIDIDYMAL MEMBRANE PROTEIN E9-RELATED"/>
    <property type="match status" value="1"/>
</dbReference>
<comment type="subcellular location">
    <subcellularLocation>
        <location evidence="1">Membrane</location>
        <topology evidence="1">Multi-pass membrane protein</topology>
    </subcellularLocation>
</comment>
<evidence type="ECO:0000313" key="9">
    <source>
        <dbReference type="Proteomes" id="UP001295444"/>
    </source>
</evidence>
<name>A0AAD1T834_PELCU</name>
<gene>
    <name evidence="8" type="ORF">PECUL_23A057157</name>
</gene>
<evidence type="ECO:0000256" key="3">
    <source>
        <dbReference type="ARBA" id="ARBA00022692"/>
    </source>
</evidence>
<keyword evidence="9" id="KW-1185">Reference proteome</keyword>
<feature type="transmembrane region" description="Helical" evidence="7">
    <location>
        <begin position="97"/>
        <end position="114"/>
    </location>
</feature>
<dbReference type="InterPro" id="IPR006904">
    <property type="entry name" value="DUF716"/>
</dbReference>
<feature type="transmembrane region" description="Helical" evidence="7">
    <location>
        <begin position="123"/>
        <end position="140"/>
    </location>
</feature>
<evidence type="ECO:0000313" key="8">
    <source>
        <dbReference type="EMBL" id="CAH2320451.1"/>
    </source>
</evidence>
<organism evidence="8 9">
    <name type="scientific">Pelobates cultripes</name>
    <name type="common">Western spadefoot toad</name>
    <dbReference type="NCBI Taxonomy" id="61616"/>
    <lineage>
        <taxon>Eukaryota</taxon>
        <taxon>Metazoa</taxon>
        <taxon>Chordata</taxon>
        <taxon>Craniata</taxon>
        <taxon>Vertebrata</taxon>
        <taxon>Euteleostomi</taxon>
        <taxon>Amphibia</taxon>
        <taxon>Batrachia</taxon>
        <taxon>Anura</taxon>
        <taxon>Pelobatoidea</taxon>
        <taxon>Pelobatidae</taxon>
        <taxon>Pelobates</taxon>
    </lineage>
</organism>
<dbReference type="Proteomes" id="UP001295444">
    <property type="component" value="Chromosome 10"/>
</dbReference>
<dbReference type="Pfam" id="PF04819">
    <property type="entry name" value="DUF716"/>
    <property type="match status" value="1"/>
</dbReference>
<feature type="transmembrane region" description="Helical" evidence="7">
    <location>
        <begin position="43"/>
        <end position="65"/>
    </location>
</feature>
<keyword evidence="4 7" id="KW-1133">Transmembrane helix</keyword>
<evidence type="ECO:0000256" key="2">
    <source>
        <dbReference type="ARBA" id="ARBA00006948"/>
    </source>
</evidence>